<evidence type="ECO:0000256" key="4">
    <source>
        <dbReference type="ARBA" id="ARBA00022553"/>
    </source>
</evidence>
<dbReference type="InterPro" id="IPR011006">
    <property type="entry name" value="CheY-like_superfamily"/>
</dbReference>
<keyword evidence="5" id="KW-0902">Two-component regulatory system</keyword>
<dbReference type="PROSITE" id="PS50110">
    <property type="entry name" value="RESPONSE_REGULATORY"/>
    <property type="match status" value="1"/>
</dbReference>
<evidence type="ECO:0000256" key="1">
    <source>
        <dbReference type="ARBA" id="ARBA00004496"/>
    </source>
</evidence>
<keyword evidence="4 10" id="KW-0597">Phosphoprotein</keyword>
<dbReference type="SUPFAM" id="SSF46689">
    <property type="entry name" value="Homeodomain-like"/>
    <property type="match status" value="1"/>
</dbReference>
<dbReference type="PANTHER" id="PTHR42713:SF3">
    <property type="entry name" value="TRANSCRIPTIONAL REGULATORY PROTEIN HPTR"/>
    <property type="match status" value="1"/>
</dbReference>
<gene>
    <name evidence="13" type="ORF">H8702_09270</name>
</gene>
<dbReference type="PROSITE" id="PS01124">
    <property type="entry name" value="HTH_ARAC_FAMILY_2"/>
    <property type="match status" value="1"/>
</dbReference>
<evidence type="ECO:0000256" key="5">
    <source>
        <dbReference type="ARBA" id="ARBA00023012"/>
    </source>
</evidence>
<dbReference type="Gene3D" id="1.10.10.60">
    <property type="entry name" value="Homeodomain-like"/>
    <property type="match status" value="2"/>
</dbReference>
<keyword evidence="8" id="KW-0804">Transcription</keyword>
<dbReference type="GO" id="GO:0005737">
    <property type="term" value="C:cytoplasm"/>
    <property type="evidence" value="ECO:0007669"/>
    <property type="project" value="UniProtKB-SubCell"/>
</dbReference>
<evidence type="ECO:0000256" key="10">
    <source>
        <dbReference type="PROSITE-ProRule" id="PRU00169"/>
    </source>
</evidence>
<dbReference type="GO" id="GO:0000160">
    <property type="term" value="P:phosphorelay signal transduction system"/>
    <property type="evidence" value="ECO:0007669"/>
    <property type="project" value="UniProtKB-KW"/>
</dbReference>
<dbReference type="SMART" id="SM00448">
    <property type="entry name" value="REC"/>
    <property type="match status" value="1"/>
</dbReference>
<feature type="domain" description="Response regulatory" evidence="12">
    <location>
        <begin position="3"/>
        <end position="120"/>
    </location>
</feature>
<keyword evidence="3" id="KW-0963">Cytoplasm</keyword>
<proteinExistence type="predicted"/>
<protein>
    <recommendedName>
        <fullName evidence="2">Stage 0 sporulation protein A homolog</fullName>
    </recommendedName>
</protein>
<dbReference type="Gene3D" id="3.40.50.2300">
    <property type="match status" value="1"/>
</dbReference>
<dbReference type="InterPro" id="IPR018062">
    <property type="entry name" value="HTH_AraC-typ_CS"/>
</dbReference>
<dbReference type="InterPro" id="IPR051552">
    <property type="entry name" value="HptR"/>
</dbReference>
<dbReference type="InterPro" id="IPR009057">
    <property type="entry name" value="Homeodomain-like_sf"/>
</dbReference>
<dbReference type="Pfam" id="PF00072">
    <property type="entry name" value="Response_reg"/>
    <property type="match status" value="1"/>
</dbReference>
<keyword evidence="14" id="KW-1185">Reference proteome</keyword>
<dbReference type="PRINTS" id="PR00032">
    <property type="entry name" value="HTHARAC"/>
</dbReference>
<evidence type="ECO:0000256" key="2">
    <source>
        <dbReference type="ARBA" id="ARBA00018672"/>
    </source>
</evidence>
<dbReference type="GO" id="GO:0003700">
    <property type="term" value="F:DNA-binding transcription factor activity"/>
    <property type="evidence" value="ECO:0007669"/>
    <property type="project" value="InterPro"/>
</dbReference>
<evidence type="ECO:0000256" key="6">
    <source>
        <dbReference type="ARBA" id="ARBA00023015"/>
    </source>
</evidence>
<evidence type="ECO:0000256" key="8">
    <source>
        <dbReference type="ARBA" id="ARBA00023163"/>
    </source>
</evidence>
<keyword evidence="7" id="KW-0238">DNA-binding</keyword>
<dbReference type="EMBL" id="JACRTL010000005">
    <property type="protein sequence ID" value="MBC8611296.1"/>
    <property type="molecule type" value="Genomic_DNA"/>
</dbReference>
<keyword evidence="6" id="KW-0805">Transcription regulation</keyword>
<evidence type="ECO:0000256" key="7">
    <source>
        <dbReference type="ARBA" id="ARBA00023125"/>
    </source>
</evidence>
<dbReference type="PROSITE" id="PS00041">
    <property type="entry name" value="HTH_ARAC_FAMILY_1"/>
    <property type="match status" value="1"/>
</dbReference>
<dbReference type="AlphaFoldDB" id="A0A8J6PFC7"/>
<evidence type="ECO:0000313" key="14">
    <source>
        <dbReference type="Proteomes" id="UP000632659"/>
    </source>
</evidence>
<evidence type="ECO:0000256" key="3">
    <source>
        <dbReference type="ARBA" id="ARBA00022490"/>
    </source>
</evidence>
<dbReference type="RefSeq" id="WP_154825318.1">
    <property type="nucleotide sequence ID" value="NZ_JACRTL010000005.1"/>
</dbReference>
<comment type="caution">
    <text evidence="13">The sequence shown here is derived from an EMBL/GenBank/DDBJ whole genome shotgun (WGS) entry which is preliminary data.</text>
</comment>
<organism evidence="13 14">
    <name type="scientific">Massiliimalia timonensis</name>
    <dbReference type="NCBI Taxonomy" id="1987501"/>
    <lineage>
        <taxon>Bacteria</taxon>
        <taxon>Bacillati</taxon>
        <taxon>Bacillota</taxon>
        <taxon>Clostridia</taxon>
        <taxon>Eubacteriales</taxon>
        <taxon>Oscillospiraceae</taxon>
        <taxon>Massiliimalia</taxon>
    </lineage>
</organism>
<name>A0A8J6PFC7_9FIRM</name>
<evidence type="ECO:0000259" key="12">
    <source>
        <dbReference type="PROSITE" id="PS50110"/>
    </source>
</evidence>
<reference evidence="13" key="1">
    <citation type="submission" date="2020-08" db="EMBL/GenBank/DDBJ databases">
        <title>Genome public.</title>
        <authorList>
            <person name="Liu C."/>
            <person name="Sun Q."/>
        </authorList>
    </citation>
    <scope>NUCLEOTIDE SEQUENCE</scope>
    <source>
        <strain evidence="13">NSJ-15</strain>
    </source>
</reference>
<dbReference type="PANTHER" id="PTHR42713">
    <property type="entry name" value="HISTIDINE KINASE-RELATED"/>
    <property type="match status" value="1"/>
</dbReference>
<accession>A0A8J6PFC7</accession>
<feature type="modified residue" description="4-aspartylphosphate" evidence="10">
    <location>
        <position position="55"/>
    </location>
</feature>
<comment type="function">
    <text evidence="9">May play the central regulatory role in sporulation. It may be an element of the effector pathway responsible for the activation of sporulation genes in response to nutritional stress. Spo0A may act in concert with spo0H (a sigma factor) to control the expression of some genes that are critical to the sporulation process.</text>
</comment>
<dbReference type="InterPro" id="IPR001789">
    <property type="entry name" value="Sig_transdc_resp-reg_receiver"/>
</dbReference>
<sequence>MIRIMLVDDEHLIRAGLKSTIEKISAEYQIVAEAVNGYEAKEKISFCQPDIVVLDIKMPGISGIELGEWIKKNYPEKYIVFLSGYAEFSFVQSAIRLGAVDYILKPTRKEQVETVLQKIREQIYKKQNREAYTDLLVCQNNQLYPKKDRLEEYGICIFEEILVVKNVTYRAVEYINRHYAQNISLIHLSENLFINQTYLSELFKKETHIPFAVYGTITRLEHARVLILNDPHLKVYEIAQMVGMEDSKYFSQVFKKYLGVKPSEYRAVFQTENNEK</sequence>
<dbReference type="InterPro" id="IPR020449">
    <property type="entry name" value="Tscrpt_reg_AraC-type_HTH"/>
</dbReference>
<dbReference type="GO" id="GO:0043565">
    <property type="term" value="F:sequence-specific DNA binding"/>
    <property type="evidence" value="ECO:0007669"/>
    <property type="project" value="InterPro"/>
</dbReference>
<evidence type="ECO:0000256" key="9">
    <source>
        <dbReference type="ARBA" id="ARBA00024867"/>
    </source>
</evidence>
<evidence type="ECO:0000313" key="13">
    <source>
        <dbReference type="EMBL" id="MBC8611296.1"/>
    </source>
</evidence>
<dbReference type="Pfam" id="PF12833">
    <property type="entry name" value="HTH_18"/>
    <property type="match status" value="1"/>
</dbReference>
<feature type="domain" description="HTH araC/xylS-type" evidence="11">
    <location>
        <begin position="169"/>
        <end position="268"/>
    </location>
</feature>
<dbReference type="InterPro" id="IPR018060">
    <property type="entry name" value="HTH_AraC"/>
</dbReference>
<dbReference type="CDD" id="cd17536">
    <property type="entry name" value="REC_YesN-like"/>
    <property type="match status" value="1"/>
</dbReference>
<dbReference type="Proteomes" id="UP000632659">
    <property type="component" value="Unassembled WGS sequence"/>
</dbReference>
<evidence type="ECO:0000259" key="11">
    <source>
        <dbReference type="PROSITE" id="PS01124"/>
    </source>
</evidence>
<comment type="subcellular location">
    <subcellularLocation>
        <location evidence="1">Cytoplasm</location>
    </subcellularLocation>
</comment>
<dbReference type="SMART" id="SM00342">
    <property type="entry name" value="HTH_ARAC"/>
    <property type="match status" value="1"/>
</dbReference>
<dbReference type="SUPFAM" id="SSF52172">
    <property type="entry name" value="CheY-like"/>
    <property type="match status" value="1"/>
</dbReference>